<name>A0ABQ5V0P8_9PROT</name>
<evidence type="ECO:0000313" key="3">
    <source>
        <dbReference type="Proteomes" id="UP001161390"/>
    </source>
</evidence>
<organism evidence="2 3">
    <name type="scientific">Algimonas porphyrae</name>
    <dbReference type="NCBI Taxonomy" id="1128113"/>
    <lineage>
        <taxon>Bacteria</taxon>
        <taxon>Pseudomonadati</taxon>
        <taxon>Pseudomonadota</taxon>
        <taxon>Alphaproteobacteria</taxon>
        <taxon>Maricaulales</taxon>
        <taxon>Robiginitomaculaceae</taxon>
        <taxon>Algimonas</taxon>
    </lineage>
</organism>
<gene>
    <name evidence="2" type="ORF">GCM10007854_20410</name>
</gene>
<comment type="caution">
    <text evidence="2">The sequence shown here is derived from an EMBL/GenBank/DDBJ whole genome shotgun (WGS) entry which is preliminary data.</text>
</comment>
<evidence type="ECO:0000259" key="1">
    <source>
        <dbReference type="Pfam" id="PF09537"/>
    </source>
</evidence>
<dbReference type="EMBL" id="BSNJ01000004">
    <property type="protein sequence ID" value="GLQ21086.1"/>
    <property type="molecule type" value="Genomic_DNA"/>
</dbReference>
<reference evidence="2" key="1">
    <citation type="journal article" date="2014" name="Int. J. Syst. Evol. Microbiol.">
        <title>Complete genome of a new Firmicutes species belonging to the dominant human colonic microbiota ('Ruminococcus bicirculans') reveals two chromosomes and a selective capacity to utilize plant glucans.</title>
        <authorList>
            <consortium name="NISC Comparative Sequencing Program"/>
            <person name="Wegmann U."/>
            <person name="Louis P."/>
            <person name="Goesmann A."/>
            <person name="Henrissat B."/>
            <person name="Duncan S.H."/>
            <person name="Flint H.J."/>
        </authorList>
    </citation>
    <scope>NUCLEOTIDE SEQUENCE</scope>
    <source>
        <strain evidence="2">NBRC 108216</strain>
    </source>
</reference>
<dbReference type="InterPro" id="IPR012347">
    <property type="entry name" value="Ferritin-like"/>
</dbReference>
<evidence type="ECO:0000313" key="2">
    <source>
        <dbReference type="EMBL" id="GLQ21086.1"/>
    </source>
</evidence>
<reference evidence="2" key="2">
    <citation type="submission" date="2023-01" db="EMBL/GenBank/DDBJ databases">
        <title>Draft genome sequence of Algimonas porphyrae strain NBRC 108216.</title>
        <authorList>
            <person name="Sun Q."/>
            <person name="Mori K."/>
        </authorList>
    </citation>
    <scope>NUCLEOTIDE SEQUENCE</scope>
    <source>
        <strain evidence="2">NBRC 108216</strain>
    </source>
</reference>
<keyword evidence="3" id="KW-1185">Reference proteome</keyword>
<proteinExistence type="predicted"/>
<dbReference type="InterPro" id="IPR019052">
    <property type="entry name" value="DUF2383"/>
</dbReference>
<feature type="domain" description="DUF2383" evidence="1">
    <location>
        <begin position="5"/>
        <end position="112"/>
    </location>
</feature>
<protein>
    <recommendedName>
        <fullName evidence="1">DUF2383 domain-containing protein</fullName>
    </recommendedName>
</protein>
<dbReference type="Proteomes" id="UP001161390">
    <property type="component" value="Unassembled WGS sequence"/>
</dbReference>
<dbReference type="Pfam" id="PF09537">
    <property type="entry name" value="DUF2383"/>
    <property type="match status" value="1"/>
</dbReference>
<dbReference type="NCBIfam" id="TIGR02284">
    <property type="entry name" value="PA2169 family four-helix-bundle protein"/>
    <property type="match status" value="1"/>
</dbReference>
<dbReference type="InterPro" id="IPR011971">
    <property type="entry name" value="CHP02284"/>
</dbReference>
<sequence length="145" mass="15945">MTNDIDILNDVTKTLIDSHKGYETCVDVSDDSYALQSNFRDRAERRAALIQEFQSHVRTLGGEPSTSGSVAGAAHRAWTSFTTLFADDEKAAIEAIDDGEEYLAEKIEACLNDAAIQPGTRELLQKAYTDAREGERFADALEKAL</sequence>
<dbReference type="Gene3D" id="1.20.1260.10">
    <property type="match status" value="1"/>
</dbReference>
<accession>A0ABQ5V0P8</accession>
<dbReference type="RefSeq" id="WP_284372278.1">
    <property type="nucleotide sequence ID" value="NZ_BSNJ01000004.1"/>
</dbReference>